<protein>
    <submittedName>
        <fullName evidence="1">Uncharacterized protein</fullName>
    </submittedName>
</protein>
<evidence type="ECO:0000313" key="1">
    <source>
        <dbReference type="EMBL" id="SVD05193.1"/>
    </source>
</evidence>
<dbReference type="AlphaFoldDB" id="A0A382S5N1"/>
<dbReference type="GO" id="GO:0003723">
    <property type="term" value="F:RNA binding"/>
    <property type="evidence" value="ECO:0007669"/>
    <property type="project" value="InterPro"/>
</dbReference>
<gene>
    <name evidence="1" type="ORF">METZ01_LOCUS358047</name>
</gene>
<dbReference type="EMBL" id="UINC01126606">
    <property type="protein sequence ID" value="SVD05193.1"/>
    <property type="molecule type" value="Genomic_DNA"/>
</dbReference>
<dbReference type="SUPFAM" id="SSF54814">
    <property type="entry name" value="Prokaryotic type KH domain (KH-domain type II)"/>
    <property type="match status" value="1"/>
</dbReference>
<organism evidence="1">
    <name type="scientific">marine metagenome</name>
    <dbReference type="NCBI Taxonomy" id="408172"/>
    <lineage>
        <taxon>unclassified sequences</taxon>
        <taxon>metagenomes</taxon>
        <taxon>ecological metagenomes</taxon>
    </lineage>
</organism>
<accession>A0A382S5N1</accession>
<reference evidence="1" key="1">
    <citation type="submission" date="2018-05" db="EMBL/GenBank/DDBJ databases">
        <authorList>
            <person name="Lanie J.A."/>
            <person name="Ng W.-L."/>
            <person name="Kazmierczak K.M."/>
            <person name="Andrzejewski T.M."/>
            <person name="Davidsen T.M."/>
            <person name="Wayne K.J."/>
            <person name="Tettelin H."/>
            <person name="Glass J.I."/>
            <person name="Rusch D."/>
            <person name="Podicherti R."/>
            <person name="Tsui H.-C.T."/>
            <person name="Winkler M.E."/>
        </authorList>
    </citation>
    <scope>NUCLEOTIDE SEQUENCE</scope>
</reference>
<dbReference type="InterPro" id="IPR015946">
    <property type="entry name" value="KH_dom-like_a/b"/>
</dbReference>
<feature type="non-terminal residue" evidence="1">
    <location>
        <position position="118"/>
    </location>
</feature>
<sequence>MAFFKNKTNVSPLNCIVNKNSIIFLVDKGLVRKAIGHSASNVKYLRNQFKKDIKIFEKGETLDETISNFIYPIKLNSSKIHRRVLALLLVNPNDRRKLLGNGQSTLKQLKEVINIYYQ</sequence>
<name>A0A382S5N1_9ZZZZ</name>
<dbReference type="InterPro" id="IPR009019">
    <property type="entry name" value="KH_sf_prok-type"/>
</dbReference>
<dbReference type="Gene3D" id="3.30.300.20">
    <property type="match status" value="1"/>
</dbReference>
<proteinExistence type="predicted"/>